<reference evidence="10 11" key="1">
    <citation type="journal article" date="2007" name="Proc. Natl. Acad. Sci. U.S.A.">
        <title>The tiny eukaryote Ostreococcus provides genomic insights into the paradox of plankton speciation.</title>
        <authorList>
            <person name="Palenik B."/>
            <person name="Grimwood J."/>
            <person name="Aerts A."/>
            <person name="Rouze P."/>
            <person name="Salamov A."/>
            <person name="Putnam N."/>
            <person name="Dupont C."/>
            <person name="Jorgensen R."/>
            <person name="Derelle E."/>
            <person name="Rombauts S."/>
            <person name="Zhou K."/>
            <person name="Otillar R."/>
            <person name="Merchant S.S."/>
            <person name="Podell S."/>
            <person name="Gaasterland T."/>
            <person name="Napoli C."/>
            <person name="Gendler K."/>
            <person name="Manuell A."/>
            <person name="Tai V."/>
            <person name="Vallon O."/>
            <person name="Piganeau G."/>
            <person name="Jancek S."/>
            <person name="Heijde M."/>
            <person name="Jabbari K."/>
            <person name="Bowler C."/>
            <person name="Lohr M."/>
            <person name="Robbens S."/>
            <person name="Werner G."/>
            <person name="Dubchak I."/>
            <person name="Pazour G.J."/>
            <person name="Ren Q."/>
            <person name="Paulsen I."/>
            <person name="Delwiche C."/>
            <person name="Schmutz J."/>
            <person name="Rokhsar D."/>
            <person name="Van de Peer Y."/>
            <person name="Moreau H."/>
            <person name="Grigoriev I.V."/>
        </authorList>
    </citation>
    <scope>NUCLEOTIDE SEQUENCE [LARGE SCALE GENOMIC DNA]</scope>
    <source>
        <strain evidence="10 11">CCE9901</strain>
    </source>
</reference>
<evidence type="ECO:0000256" key="9">
    <source>
        <dbReference type="SAM" id="Phobius"/>
    </source>
</evidence>
<gene>
    <name evidence="10" type="ORF">OSTLU_32674</name>
</gene>
<dbReference type="Proteomes" id="UP000001568">
    <property type="component" value="Chromosome 7"/>
</dbReference>
<organism evidence="10 11">
    <name type="scientific">Ostreococcus lucimarinus (strain CCE9901)</name>
    <dbReference type="NCBI Taxonomy" id="436017"/>
    <lineage>
        <taxon>Eukaryota</taxon>
        <taxon>Viridiplantae</taxon>
        <taxon>Chlorophyta</taxon>
        <taxon>Mamiellophyceae</taxon>
        <taxon>Mamiellales</taxon>
        <taxon>Bathycoccaceae</taxon>
        <taxon>Ostreococcus</taxon>
    </lineage>
</organism>
<dbReference type="Pfam" id="PF05493">
    <property type="entry name" value="ATP_synt_H"/>
    <property type="match status" value="1"/>
</dbReference>
<dbReference type="GO" id="GO:0046961">
    <property type="term" value="F:proton-transporting ATPase activity, rotational mechanism"/>
    <property type="evidence" value="ECO:0007669"/>
    <property type="project" value="InterPro"/>
</dbReference>
<feature type="transmembrane region" description="Helical" evidence="9">
    <location>
        <begin position="35"/>
        <end position="54"/>
    </location>
</feature>
<keyword evidence="8 9" id="KW-0472">Membrane</keyword>
<evidence type="ECO:0000256" key="8">
    <source>
        <dbReference type="ARBA" id="ARBA00023136"/>
    </source>
</evidence>
<dbReference type="OMA" id="TSVFCCW"/>
<evidence type="ECO:0000313" key="10">
    <source>
        <dbReference type="EMBL" id="ABO97007.1"/>
    </source>
</evidence>
<evidence type="ECO:0000256" key="2">
    <source>
        <dbReference type="ARBA" id="ARBA00008328"/>
    </source>
</evidence>
<dbReference type="GO" id="GO:0033179">
    <property type="term" value="C:proton-transporting V-type ATPase, V0 domain"/>
    <property type="evidence" value="ECO:0007669"/>
    <property type="project" value="InterPro"/>
</dbReference>
<keyword evidence="11" id="KW-1185">Reference proteome</keyword>
<comment type="subcellular location">
    <subcellularLocation>
        <location evidence="1">Membrane</location>
        <topology evidence="1">Multi-pass membrane protein</topology>
    </subcellularLocation>
</comment>
<dbReference type="AlphaFoldDB" id="A4S0A8"/>
<dbReference type="InterPro" id="IPR008389">
    <property type="entry name" value="ATPase_V0-cplx_e1/e2_su"/>
</dbReference>
<keyword evidence="4 9" id="KW-0812">Transmembrane</keyword>
<evidence type="ECO:0000313" key="11">
    <source>
        <dbReference type="Proteomes" id="UP000001568"/>
    </source>
</evidence>
<dbReference type="KEGG" id="olu:OSTLU_32674"/>
<dbReference type="GeneID" id="5002726"/>
<dbReference type="STRING" id="436017.A4S0A8"/>
<sequence>MGFWFTTLAFAALEGVFYAYVQGSAPAARRSFLHVMYGTSVFCCWFMWAVIYMAQMTPLVRPVLQAKES</sequence>
<keyword evidence="3" id="KW-0813">Transport</keyword>
<comment type="similarity">
    <text evidence="2">Belongs to the V-ATPase e1/e2 subunit family.</text>
</comment>
<dbReference type="eggNOG" id="KOG3500">
    <property type="taxonomic scope" value="Eukaryota"/>
</dbReference>
<evidence type="ECO:0000256" key="7">
    <source>
        <dbReference type="ARBA" id="ARBA00023065"/>
    </source>
</evidence>
<accession>A4S0A8</accession>
<dbReference type="EMBL" id="CP000587">
    <property type="protein sequence ID" value="ABO97007.1"/>
    <property type="molecule type" value="Genomic_DNA"/>
</dbReference>
<dbReference type="OrthoDB" id="1508846at2759"/>
<dbReference type="RefSeq" id="XP_001418714.1">
    <property type="nucleotide sequence ID" value="XM_001418677.1"/>
</dbReference>
<dbReference type="HOGENOM" id="CLU_170555_2_0_1"/>
<keyword evidence="6 9" id="KW-1133">Transmembrane helix</keyword>
<evidence type="ECO:0000256" key="1">
    <source>
        <dbReference type="ARBA" id="ARBA00004141"/>
    </source>
</evidence>
<dbReference type="Gramene" id="ABO97007">
    <property type="protein sequence ID" value="ABO97007"/>
    <property type="gene ID" value="OSTLU_32674"/>
</dbReference>
<proteinExistence type="inferred from homology"/>
<protein>
    <submittedName>
        <fullName evidence="10">F-ATPase family transporter: protons (Vacuolar)</fullName>
    </submittedName>
</protein>
<evidence type="ECO:0000256" key="5">
    <source>
        <dbReference type="ARBA" id="ARBA00022781"/>
    </source>
</evidence>
<evidence type="ECO:0000256" key="6">
    <source>
        <dbReference type="ARBA" id="ARBA00022989"/>
    </source>
</evidence>
<keyword evidence="5" id="KW-0375">Hydrogen ion transport</keyword>
<evidence type="ECO:0000256" key="3">
    <source>
        <dbReference type="ARBA" id="ARBA00022448"/>
    </source>
</evidence>
<evidence type="ECO:0000256" key="4">
    <source>
        <dbReference type="ARBA" id="ARBA00022692"/>
    </source>
</evidence>
<name>A4S0A8_OSTLU</name>
<keyword evidence="7" id="KW-0406">Ion transport</keyword>